<dbReference type="Proteomes" id="UP001556367">
    <property type="component" value="Unassembled WGS sequence"/>
</dbReference>
<reference evidence="9" key="1">
    <citation type="submission" date="2024-06" db="EMBL/GenBank/DDBJ databases">
        <title>Multi-omics analyses provide insights into the biosynthesis of the anticancer antibiotic pleurotin in Hohenbuehelia grisea.</title>
        <authorList>
            <person name="Weaver J.A."/>
            <person name="Alberti F."/>
        </authorList>
    </citation>
    <scope>NUCLEOTIDE SEQUENCE [LARGE SCALE GENOMIC DNA]</scope>
    <source>
        <strain evidence="9">T-177</strain>
    </source>
</reference>
<dbReference type="Pfam" id="PF00400">
    <property type="entry name" value="WD40"/>
    <property type="match status" value="2"/>
</dbReference>
<evidence type="ECO:0000256" key="6">
    <source>
        <dbReference type="PROSITE-ProRule" id="PRU00221"/>
    </source>
</evidence>
<dbReference type="PROSITE" id="PS50082">
    <property type="entry name" value="WD_REPEATS_2"/>
    <property type="match status" value="1"/>
</dbReference>
<dbReference type="SMART" id="SM00320">
    <property type="entry name" value="WD40"/>
    <property type="match status" value="2"/>
</dbReference>
<evidence type="ECO:0000256" key="3">
    <source>
        <dbReference type="ARBA" id="ARBA00022737"/>
    </source>
</evidence>
<dbReference type="InterPro" id="IPR051243">
    <property type="entry name" value="PcG_WD-repeat"/>
</dbReference>
<protein>
    <submittedName>
        <fullName evidence="8">Uncharacterized protein</fullName>
    </submittedName>
</protein>
<evidence type="ECO:0000256" key="2">
    <source>
        <dbReference type="ARBA" id="ARBA00022574"/>
    </source>
</evidence>
<evidence type="ECO:0000256" key="7">
    <source>
        <dbReference type="SAM" id="MobiDB-lite"/>
    </source>
</evidence>
<comment type="similarity">
    <text evidence="1">Belongs to the WD repeat ESC family.</text>
</comment>
<feature type="repeat" description="WD" evidence="6">
    <location>
        <begin position="255"/>
        <end position="296"/>
    </location>
</feature>
<keyword evidence="5" id="KW-0804">Transcription</keyword>
<accession>A0ABR3J6Z9</accession>
<dbReference type="InterPro" id="IPR036322">
    <property type="entry name" value="WD40_repeat_dom_sf"/>
</dbReference>
<evidence type="ECO:0000256" key="1">
    <source>
        <dbReference type="ARBA" id="ARBA00008075"/>
    </source>
</evidence>
<proteinExistence type="inferred from homology"/>
<dbReference type="InterPro" id="IPR001680">
    <property type="entry name" value="WD40_rpt"/>
</dbReference>
<organism evidence="8 9">
    <name type="scientific">Hohenbuehelia grisea</name>
    <dbReference type="NCBI Taxonomy" id="104357"/>
    <lineage>
        <taxon>Eukaryota</taxon>
        <taxon>Fungi</taxon>
        <taxon>Dikarya</taxon>
        <taxon>Basidiomycota</taxon>
        <taxon>Agaricomycotina</taxon>
        <taxon>Agaricomycetes</taxon>
        <taxon>Agaricomycetidae</taxon>
        <taxon>Agaricales</taxon>
        <taxon>Pleurotineae</taxon>
        <taxon>Pleurotaceae</taxon>
        <taxon>Hohenbuehelia</taxon>
    </lineage>
</organism>
<dbReference type="Gene3D" id="2.130.10.10">
    <property type="entry name" value="YVTN repeat-like/Quinoprotein amine dehydrogenase"/>
    <property type="match status" value="1"/>
</dbReference>
<evidence type="ECO:0000256" key="4">
    <source>
        <dbReference type="ARBA" id="ARBA00023015"/>
    </source>
</evidence>
<evidence type="ECO:0000313" key="8">
    <source>
        <dbReference type="EMBL" id="KAL0951268.1"/>
    </source>
</evidence>
<gene>
    <name evidence="8" type="ORF">HGRIS_007982</name>
</gene>
<keyword evidence="9" id="KW-1185">Reference proteome</keyword>
<name>A0ABR3J6Z9_9AGAR</name>
<dbReference type="PANTHER" id="PTHR10253">
    <property type="entry name" value="POLYCOMB PROTEIN"/>
    <property type="match status" value="1"/>
</dbReference>
<evidence type="ECO:0000313" key="9">
    <source>
        <dbReference type="Proteomes" id="UP001556367"/>
    </source>
</evidence>
<sequence>MPEPALDESTKEANFYKHRHRINLPEEVDLDNLAFFPWTKDKILEFRSDAAKERRPVHTLDEVSKFYSTWSDAIAVASTQHLFVVFVRQASTRPPIQILFPAVTESEDEDTSQDTDSEDASQDEYTTRPLDSTRVAWCLDPSNLLEPLVVCTLGSIVVIFNLRTMKTVGCLRGHGGPITSISVHPRKPSIFCTTSRDHSTRICELSELKQQSPENDTFPPQYTKVLGSSAMGFQTNEPESKGLGRCVRILVGGRSGGHKAAVMHAAFHPDFPLIATAGLDRTVKIWYIPTPSQVTKGIIREDKPLFSSSKIHQSAVLSIHWLTTEMLLSHSAPSLLHEGDATKPVLGKSNLAVWRWLAFNQFFPPHQPEAQAVLRGSTADYLESASFRIIANYALPAVKHRTILARLSVARFNGSPYALFTYPELQAIRIIDISTLSPRLIPPFPWPYGKLPTAEEIKQGLETLRKFDASPLRAMDGWTLKTADKPSAMTNCAMGLNGAYVVGIHQSSVCIWTRVEGRKALGDGVPGRAPAIDDTSMQVDEVISIE</sequence>
<keyword evidence="2 6" id="KW-0853">WD repeat</keyword>
<feature type="compositionally biased region" description="Acidic residues" evidence="7">
    <location>
        <begin position="105"/>
        <end position="122"/>
    </location>
</feature>
<dbReference type="EMBL" id="JASNQZ010000011">
    <property type="protein sequence ID" value="KAL0951268.1"/>
    <property type="molecule type" value="Genomic_DNA"/>
</dbReference>
<feature type="region of interest" description="Disordered" evidence="7">
    <location>
        <begin position="101"/>
        <end position="126"/>
    </location>
</feature>
<dbReference type="PROSITE" id="PS50294">
    <property type="entry name" value="WD_REPEATS_REGION"/>
    <property type="match status" value="1"/>
</dbReference>
<comment type="caution">
    <text evidence="8">The sequence shown here is derived from an EMBL/GenBank/DDBJ whole genome shotgun (WGS) entry which is preliminary data.</text>
</comment>
<evidence type="ECO:0000256" key="5">
    <source>
        <dbReference type="ARBA" id="ARBA00023163"/>
    </source>
</evidence>
<keyword evidence="4" id="KW-0805">Transcription regulation</keyword>
<dbReference type="InterPro" id="IPR015943">
    <property type="entry name" value="WD40/YVTN_repeat-like_dom_sf"/>
</dbReference>
<keyword evidence="3" id="KW-0677">Repeat</keyword>
<dbReference type="SUPFAM" id="SSF50978">
    <property type="entry name" value="WD40 repeat-like"/>
    <property type="match status" value="1"/>
</dbReference>